<keyword evidence="2" id="KW-1170">Fusion of virus membrane with host endosomal membrane</keyword>
<gene>
    <name evidence="22" type="primary">S</name>
</gene>
<evidence type="ECO:0000256" key="5">
    <source>
        <dbReference type="ARBA" id="ARBA00022685"/>
    </source>
</evidence>
<evidence type="ECO:0000256" key="2">
    <source>
        <dbReference type="ARBA" id="ARBA00022510"/>
    </source>
</evidence>
<evidence type="ECO:0000256" key="10">
    <source>
        <dbReference type="ARBA" id="ARBA00022870"/>
    </source>
</evidence>
<keyword evidence="9" id="KW-0946">Virion</keyword>
<evidence type="ECO:0000256" key="13">
    <source>
        <dbReference type="ARBA" id="ARBA00022989"/>
    </source>
</evidence>
<evidence type="ECO:0000256" key="19">
    <source>
        <dbReference type="SAM" id="Phobius"/>
    </source>
</evidence>
<dbReference type="GO" id="GO:0039654">
    <property type="term" value="P:fusion of virus membrane with host endosome membrane"/>
    <property type="evidence" value="ECO:0007669"/>
    <property type="project" value="InterPro"/>
</dbReference>
<evidence type="ECO:0000259" key="20">
    <source>
        <dbReference type="PROSITE" id="PS51923"/>
    </source>
</evidence>
<dbReference type="Pfam" id="PF19214">
    <property type="entry name" value="CoV_S2_C"/>
    <property type="match status" value="1"/>
</dbReference>
<feature type="domain" description="Coronavirus spike (S) glycoprotein S2 subunit heptad repeat 1 (HR1) region profile" evidence="20">
    <location>
        <begin position="785"/>
        <end position="890"/>
    </location>
</feature>
<keyword evidence="13 19" id="KW-1133">Transmembrane helix</keyword>
<evidence type="ECO:0000256" key="15">
    <source>
        <dbReference type="ARBA" id="ARBA00023054"/>
    </source>
</evidence>
<dbReference type="Gene3D" id="1.20.5.300">
    <property type="match status" value="2"/>
</dbReference>
<protein>
    <submittedName>
        <fullName evidence="22">Spike protein</fullName>
    </submittedName>
</protein>
<evidence type="ECO:0000256" key="6">
    <source>
        <dbReference type="ARBA" id="ARBA00022692"/>
    </source>
</evidence>
<keyword evidence="17" id="KW-0325">Glycoprotein</keyword>
<keyword evidence="6 19" id="KW-0812">Transmembrane</keyword>
<evidence type="ECO:0000256" key="7">
    <source>
        <dbReference type="ARBA" id="ARBA00022729"/>
    </source>
</evidence>
<evidence type="ECO:0000256" key="11">
    <source>
        <dbReference type="ARBA" id="ARBA00022879"/>
    </source>
</evidence>
<dbReference type="GO" id="GO:0019064">
    <property type="term" value="P:fusion of virus membrane with host plasma membrane"/>
    <property type="evidence" value="ECO:0007669"/>
    <property type="project" value="InterPro"/>
</dbReference>
<evidence type="ECO:0000256" key="14">
    <source>
        <dbReference type="ARBA" id="ARBA00023026"/>
    </source>
</evidence>
<reference evidence="22" key="1">
    <citation type="submission" date="2014-08" db="EMBL/GenBank/DDBJ databases">
        <title>The molecular epidemiology of Infectious bronchitis virus strains isolated in Guangxi, China.</title>
        <authorList>
            <person name="Mo M.L."/>
            <person name="Wu C.L."/>
            <person name="Sun X.K."/>
            <person name="Wei P."/>
            <person name="Wei T.C."/>
        </authorList>
    </citation>
    <scope>NUCLEOTIDE SEQUENCE</scope>
    <source>
        <strain evidence="22">GX-NN120079</strain>
    </source>
</reference>
<organism evidence="22">
    <name type="scientific">Infectious bronchitis virus</name>
    <dbReference type="NCBI Taxonomy" id="11120"/>
    <lineage>
        <taxon>Viruses</taxon>
        <taxon>Riboviria</taxon>
        <taxon>Orthornavirae</taxon>
        <taxon>Pisuviricota</taxon>
        <taxon>Pisoniviricetes</taxon>
        <taxon>Nidovirales</taxon>
        <taxon>Cornidovirineae</taxon>
        <taxon>Coronaviridae</taxon>
        <taxon>Orthocoronavirinae</taxon>
        <taxon>Gammacoronavirus</taxon>
        <taxon>Igacovirus</taxon>
        <taxon>Gammacoronavirus galli</taxon>
        <taxon>Avian coronavirus</taxon>
    </lineage>
</organism>
<dbReference type="InterPro" id="IPR043473">
    <property type="entry name" value="S2_sf_CoV"/>
</dbReference>
<evidence type="ECO:0000256" key="1">
    <source>
        <dbReference type="ARBA" id="ARBA00022506"/>
    </source>
</evidence>
<keyword evidence="1" id="KW-1168">Fusion of virus membrane with host membrane</keyword>
<dbReference type="PROSITE" id="PS51923">
    <property type="entry name" value="COV_S2_HR1"/>
    <property type="match status" value="1"/>
</dbReference>
<keyword evidence="7" id="KW-0732">Signal</keyword>
<dbReference type="GO" id="GO:0016020">
    <property type="term" value="C:membrane"/>
    <property type="evidence" value="ECO:0007669"/>
    <property type="project" value="InterPro"/>
</dbReference>
<keyword evidence="16 19" id="KW-0472">Membrane</keyword>
<keyword evidence="3" id="KW-0945">Host-virus interaction</keyword>
<dbReference type="Pfam" id="PF01601">
    <property type="entry name" value="CoV_S2"/>
    <property type="match status" value="1"/>
</dbReference>
<keyword evidence="8" id="KW-1161">Viral attachment to host cell</keyword>
<accession>A0A1L1XGW4</accession>
<feature type="transmembrane region" description="Helical" evidence="19">
    <location>
        <begin position="1110"/>
        <end position="1132"/>
    </location>
</feature>
<keyword evidence="12" id="KW-1164">Virus endocytosis by host</keyword>
<dbReference type="GO" id="GO:0019031">
    <property type="term" value="C:viral envelope"/>
    <property type="evidence" value="ECO:0007669"/>
    <property type="project" value="UniProtKB-KW"/>
</dbReference>
<evidence type="ECO:0000256" key="3">
    <source>
        <dbReference type="ARBA" id="ARBA00022581"/>
    </source>
</evidence>
<keyword evidence="5" id="KW-0165">Cleavage on pair of basic residues</keyword>
<feature type="domain" description="Coronavirus spike (S) glycoprotein S2 subunit heptad repeat 2 (HR2) region profile" evidence="21">
    <location>
        <begin position="1040"/>
        <end position="1121"/>
    </location>
</feature>
<dbReference type="GO" id="GO:0046813">
    <property type="term" value="P:receptor-mediated virion attachment to host cell"/>
    <property type="evidence" value="ECO:0007669"/>
    <property type="project" value="InterPro"/>
</dbReference>
<dbReference type="GO" id="GO:0044173">
    <property type="term" value="C:host cell endoplasmic reticulum-Golgi intermediate compartment membrane"/>
    <property type="evidence" value="ECO:0007669"/>
    <property type="project" value="UniProtKB-SubCell"/>
</dbReference>
<dbReference type="CDD" id="cd22372">
    <property type="entry name" value="gammaCoV_Spike_SD1-2_S1-S2_S2"/>
    <property type="match status" value="1"/>
</dbReference>
<sequence length="1178" mass="130761">MLEKLLFLVTILCALCSANLFDADNSYVYYYQSGFRPPLGWHLYGGAYAVERFFNETSNAGSGDCTAGAIVHSLNVSASAVAITTPVNGMRWSSKGVCSIHCNFSTIVVFVTHCFKNGQGICPLTGKLREGDIRIGVLDSSGNSIFNKTVTTSSYSKFKSLHCVNNFTSVYLNGDLVYTSNETSDITGFGVHFKTGGPVTYKIMKEHKVLAYFENGTAHDIILCDDSPRGRLACQYNTGNFSDGLYPFSVSSEVNETFIVFEKNTETTMLTLNNFTFFNQSGAQPNQKEPSPGVSNFVYYQQISAVPGYNNFNFSFLRSFTYLSSDYTRGSFHPSCTFRPEDINKNRRFNHLSISLSYGPRNGGCKQACFNTRSSCCCFMYSYNGQPLCKGVYSGDLNQDFECVLLVFIKHSPGSRIFTSETVPTVTANFVNNVVLDRCVDYNIYGRVGQGFISNITDSVKDSNYLDSSGLAILDQSGAVDTFMIKGQSGPNYYKVNPCKDVNQQYVVSGGNIVGLLTSINSSGSQLLEDQYYVRLTNTSHRRKRSVIHRRKRSVNQTVTQCPYVSYGKFCIKPDGDLSVIVPEGVVSYSAPLLNVTTNVRIPISFNLTVTDEYIQTQMIKVQINCAQYVCGNSFECKKLFIQYGPVCDNILNIVNSLAQQDNMEVLSFYASTKPIGFDSPVLDNFTTGDFNLSSLFRPSSKPTRRSFVEDLLFTKVESLGLPGDTAYQKCTAGPLGFFKDLVCAQHYNGLLVLPPIITAEMQTMYTASLIASMAFGGITSAGAIPFATQIQARINHLGITQTVLQKNQEQIAKSFNRAMMHMQDGLRATSSALREIQDVVNKHSEVINQAMSSLNKNFGAITSVIQDIYSRLDIIEANAQVDRLISGRLSSLSVLAAAKQAEYAKVSQQRELAKQKINECVKSQSDRYGFCGAGRHVITIPQSAPNGIVLLHFTYTPDTFKNVTAVVGFCVRPESGTEYALVPVSGRGIFISENGMYFITSRDVYMPRAITGGDVVRLTSCQTNYETVNKTVVTTFVENDDFDFTDELSKWWNGTKHELPDFDQFNYTVPVLNLTYDIANIEEVIKGLNDSLIDLETLSILKTYIKWPWYVWLAIAFLTIIFILILGWVFFMTGCCGCCCGCFGIIPLMSKCSKKSSYYTTFDNDVVTEQYRPKKSV</sequence>
<evidence type="ECO:0000256" key="12">
    <source>
        <dbReference type="ARBA" id="ARBA00022890"/>
    </source>
</evidence>
<evidence type="ECO:0000256" key="4">
    <source>
        <dbReference type="ARBA" id="ARBA00022595"/>
    </source>
</evidence>
<keyword evidence="15" id="KW-0175">Coiled coil</keyword>
<keyword evidence="11" id="KW-0261">Viral envelope protein</keyword>
<dbReference type="PROSITE" id="PS51924">
    <property type="entry name" value="COV_S2_HR2"/>
    <property type="match status" value="1"/>
</dbReference>
<keyword evidence="4" id="KW-1162">Viral penetration into host cytoplasm</keyword>
<dbReference type="GO" id="GO:0055036">
    <property type="term" value="C:virion membrane"/>
    <property type="evidence" value="ECO:0007669"/>
    <property type="project" value="UniProtKB-SubCell"/>
</dbReference>
<evidence type="ECO:0000256" key="18">
    <source>
        <dbReference type="ARBA" id="ARBA00023296"/>
    </source>
</evidence>
<evidence type="ECO:0000256" key="16">
    <source>
        <dbReference type="ARBA" id="ARBA00023136"/>
    </source>
</evidence>
<dbReference type="InterPro" id="IPR043614">
    <property type="entry name" value="Spike_S2_CoV_C"/>
</dbReference>
<name>A0A1L1XGW4_9GAMC</name>
<evidence type="ECO:0000259" key="21">
    <source>
        <dbReference type="PROSITE" id="PS51924"/>
    </source>
</evidence>
<evidence type="ECO:0000256" key="9">
    <source>
        <dbReference type="ARBA" id="ARBA00022844"/>
    </source>
</evidence>
<evidence type="ECO:0000256" key="17">
    <source>
        <dbReference type="ARBA" id="ARBA00023180"/>
    </source>
</evidence>
<keyword evidence="14" id="KW-0843">Virulence</keyword>
<evidence type="ECO:0000256" key="8">
    <source>
        <dbReference type="ARBA" id="ARBA00022804"/>
    </source>
</evidence>
<keyword evidence="10" id="KW-1043">Host membrane</keyword>
<evidence type="ECO:0000313" key="22">
    <source>
        <dbReference type="EMBL" id="AJP08813.1"/>
    </source>
</evidence>
<dbReference type="InterPro" id="IPR044873">
    <property type="entry name" value="Spike_S2_CoV_HR1"/>
</dbReference>
<dbReference type="SUPFAM" id="SSF111474">
    <property type="entry name" value="Coronavirus S2 glycoprotein"/>
    <property type="match status" value="2"/>
</dbReference>
<dbReference type="EMBL" id="KM365465">
    <property type="protein sequence ID" value="AJP08813.1"/>
    <property type="molecule type" value="Genomic_RNA"/>
</dbReference>
<keyword evidence="18" id="KW-1160">Virus entry into host cell</keyword>
<dbReference type="InterPro" id="IPR002552">
    <property type="entry name" value="Spike_S2_CoV"/>
</dbReference>
<proteinExistence type="predicted"/>
<dbReference type="GO" id="GO:0075509">
    <property type="term" value="P:endocytosis involved in viral entry into host cell"/>
    <property type="evidence" value="ECO:0007669"/>
    <property type="project" value="UniProtKB-KW"/>
</dbReference>
<dbReference type="InterPro" id="IPR044874">
    <property type="entry name" value="Spike_S2_CoV_HR2"/>
</dbReference>